<organism evidence="1 2">
    <name type="scientific">Larimichthys crocea</name>
    <name type="common">Large yellow croaker</name>
    <name type="synonym">Pseudosciaena crocea</name>
    <dbReference type="NCBI Taxonomy" id="215358"/>
    <lineage>
        <taxon>Eukaryota</taxon>
        <taxon>Metazoa</taxon>
        <taxon>Chordata</taxon>
        <taxon>Craniata</taxon>
        <taxon>Vertebrata</taxon>
        <taxon>Euteleostomi</taxon>
        <taxon>Actinopterygii</taxon>
        <taxon>Neopterygii</taxon>
        <taxon>Teleostei</taxon>
        <taxon>Neoteleostei</taxon>
        <taxon>Acanthomorphata</taxon>
        <taxon>Eupercaria</taxon>
        <taxon>Sciaenidae</taxon>
        <taxon>Larimichthys</taxon>
    </lineage>
</organism>
<sequence>MDQLRAREHRQKLSEVNARLRIMLIMYDRSVTAKLQKDEEKGLKRQAERLDASLQMTQPEDMKGHEQDNKAIADLQLEVSKVKMALRVVEKENMRLRKNYETIQGLMKTQRETNEMLLTMISHQNDIQQRTSGKQEDKECQTDDYFNGELHDGMTETTDLIMHAHCKQYHWL</sequence>
<dbReference type="EMBL" id="REGW02000002">
    <property type="protein sequence ID" value="KAE8299740.1"/>
    <property type="molecule type" value="Genomic_DNA"/>
</dbReference>
<gene>
    <name evidence="1" type="ORF">D5F01_LYC02155</name>
</gene>
<protein>
    <submittedName>
        <fullName evidence="1">Uncharacterized protein</fullName>
    </submittedName>
</protein>
<proteinExistence type="predicted"/>
<dbReference type="Proteomes" id="UP000424527">
    <property type="component" value="Unassembled WGS sequence"/>
</dbReference>
<keyword evidence="2" id="KW-1185">Reference proteome</keyword>
<name>A0A6G0J7Q2_LARCR</name>
<reference evidence="1 2" key="1">
    <citation type="submission" date="2019-07" db="EMBL/GenBank/DDBJ databases">
        <title>Chromosome genome assembly for large yellow croaker.</title>
        <authorList>
            <person name="Xiao S."/>
        </authorList>
    </citation>
    <scope>NUCLEOTIDE SEQUENCE [LARGE SCALE GENOMIC DNA]</scope>
    <source>
        <strain evidence="1">JMULYC20181020</strain>
        <tissue evidence="1">Muscle</tissue>
    </source>
</reference>
<dbReference type="AlphaFoldDB" id="A0A6G0J7Q2"/>
<evidence type="ECO:0000313" key="1">
    <source>
        <dbReference type="EMBL" id="KAE8299740.1"/>
    </source>
</evidence>
<accession>A0A6G0J7Q2</accession>
<comment type="caution">
    <text evidence="1">The sequence shown here is derived from an EMBL/GenBank/DDBJ whole genome shotgun (WGS) entry which is preliminary data.</text>
</comment>
<evidence type="ECO:0000313" key="2">
    <source>
        <dbReference type="Proteomes" id="UP000424527"/>
    </source>
</evidence>